<dbReference type="PANTHER" id="PTHR38037:SF2">
    <property type="entry name" value="ATP-DEPENDENT ZINC PROTEASE DOMAIN-CONTAINING PROTEIN-RELATED"/>
    <property type="match status" value="1"/>
</dbReference>
<evidence type="ECO:0000313" key="4">
    <source>
        <dbReference type="EMBL" id="SHM69298.1"/>
    </source>
</evidence>
<feature type="domain" description="Retropepsin-like aspartic endopeptidase" evidence="2">
    <location>
        <begin position="31"/>
        <end position="166"/>
    </location>
</feature>
<keyword evidence="3" id="KW-0378">Hydrolase</keyword>
<dbReference type="Proteomes" id="UP000321726">
    <property type="component" value="Unassembled WGS sequence"/>
</dbReference>
<reference evidence="3 6" key="2">
    <citation type="submission" date="2019-07" db="EMBL/GenBank/DDBJ databases">
        <title>Whole genome shotgun sequence of Halomonas cupida NBRC 102219.</title>
        <authorList>
            <person name="Hosoyama A."/>
            <person name="Uohara A."/>
            <person name="Ohji S."/>
            <person name="Ichikawa N."/>
        </authorList>
    </citation>
    <scope>NUCLEOTIDE SEQUENCE [LARGE SCALE GENOMIC DNA]</scope>
    <source>
        <strain evidence="3 6">NBRC 102219</strain>
    </source>
</reference>
<evidence type="ECO:0000313" key="3">
    <source>
        <dbReference type="EMBL" id="GEN25592.1"/>
    </source>
</evidence>
<dbReference type="RefSeq" id="WP_073436620.1">
    <property type="nucleotide sequence ID" value="NZ_BJXU01000155.1"/>
</dbReference>
<evidence type="ECO:0000256" key="1">
    <source>
        <dbReference type="SAM" id="SignalP"/>
    </source>
</evidence>
<keyword evidence="1" id="KW-0732">Signal</keyword>
<dbReference type="OrthoDB" id="8546610at2"/>
<dbReference type="InterPro" id="IPR008503">
    <property type="entry name" value="Asp_endopeptidase"/>
</dbReference>
<feature type="signal peptide" evidence="1">
    <location>
        <begin position="1"/>
        <end position="24"/>
    </location>
</feature>
<dbReference type="Gene3D" id="2.40.70.10">
    <property type="entry name" value="Acid Proteases"/>
    <property type="match status" value="1"/>
</dbReference>
<dbReference type="PANTHER" id="PTHR38037">
    <property type="entry name" value="ZN_PROTEASE DOMAIN-CONTAINING PROTEIN"/>
    <property type="match status" value="1"/>
</dbReference>
<keyword evidence="6" id="KW-1185">Reference proteome</keyword>
<dbReference type="STRING" id="44933.SAMN05660971_03623"/>
<dbReference type="SUPFAM" id="SSF50630">
    <property type="entry name" value="Acid proteases"/>
    <property type="match status" value="1"/>
</dbReference>
<evidence type="ECO:0000313" key="6">
    <source>
        <dbReference type="Proteomes" id="UP000321726"/>
    </source>
</evidence>
<dbReference type="GO" id="GO:0008233">
    <property type="term" value="F:peptidase activity"/>
    <property type="evidence" value="ECO:0007669"/>
    <property type="project" value="UniProtKB-KW"/>
</dbReference>
<dbReference type="AlphaFoldDB" id="A0A1M7KUN8"/>
<dbReference type="InterPro" id="IPR021109">
    <property type="entry name" value="Peptidase_aspartic_dom_sf"/>
</dbReference>
<gene>
    <name evidence="3" type="ORF">HCU01_35410</name>
    <name evidence="4" type="ORF">SAMN05660971_03623</name>
</gene>
<keyword evidence="3" id="KW-0645">Protease</keyword>
<dbReference type="Proteomes" id="UP000184123">
    <property type="component" value="Unassembled WGS sequence"/>
</dbReference>
<dbReference type="EMBL" id="FRCA01000011">
    <property type="protein sequence ID" value="SHM69298.1"/>
    <property type="molecule type" value="Genomic_DNA"/>
</dbReference>
<sequence length="189" mass="21213">MLKLKYYSMMTCMALGLLTGPVMAEDESSTYGWIEKVTIEPSWGPEVKAKLDTGALTSSMQAEDIEEFQKDGEDWVRFEVEVEDEASGEVVSKTFEREIKRNLILSGAGGEDRRPAVLMTVCLGGEYYEEQFSLRDRDGLIYPVLLGRRAIQDLGPVDVTRTFTQDADCGEDAPVHSYEDKEYDEDIGV</sequence>
<evidence type="ECO:0000259" key="2">
    <source>
        <dbReference type="Pfam" id="PF05618"/>
    </source>
</evidence>
<evidence type="ECO:0000313" key="5">
    <source>
        <dbReference type="Proteomes" id="UP000184123"/>
    </source>
</evidence>
<accession>A0A1M7KUN8</accession>
<name>A0A1M7KUN8_9GAMM</name>
<dbReference type="Pfam" id="PF05618">
    <property type="entry name" value="Zn_protease"/>
    <property type="match status" value="1"/>
</dbReference>
<dbReference type="GO" id="GO:0006508">
    <property type="term" value="P:proteolysis"/>
    <property type="evidence" value="ECO:0007669"/>
    <property type="project" value="UniProtKB-KW"/>
</dbReference>
<reference evidence="4 5" key="1">
    <citation type="submission" date="2016-11" db="EMBL/GenBank/DDBJ databases">
        <authorList>
            <person name="Jaros S."/>
            <person name="Januszkiewicz K."/>
            <person name="Wedrychowicz H."/>
        </authorList>
    </citation>
    <scope>NUCLEOTIDE SEQUENCE [LARGE SCALE GENOMIC DNA]</scope>
    <source>
        <strain evidence="4 5">DSM 4740</strain>
    </source>
</reference>
<protein>
    <submittedName>
        <fullName evidence="3">ATP-dependent Zn protease</fullName>
    </submittedName>
    <submittedName>
        <fullName evidence="4">Uncharacterized conserved protein</fullName>
    </submittedName>
</protein>
<proteinExistence type="predicted"/>
<feature type="chain" id="PRO_5013088006" evidence="1">
    <location>
        <begin position="25"/>
        <end position="189"/>
    </location>
</feature>
<organism evidence="4 5">
    <name type="scientific">Halomonas cupida</name>
    <dbReference type="NCBI Taxonomy" id="44933"/>
    <lineage>
        <taxon>Bacteria</taxon>
        <taxon>Pseudomonadati</taxon>
        <taxon>Pseudomonadota</taxon>
        <taxon>Gammaproteobacteria</taxon>
        <taxon>Oceanospirillales</taxon>
        <taxon>Halomonadaceae</taxon>
        <taxon>Halomonas</taxon>
    </lineage>
</organism>
<dbReference type="EMBL" id="BJXU01000155">
    <property type="protein sequence ID" value="GEN25592.1"/>
    <property type="molecule type" value="Genomic_DNA"/>
</dbReference>